<reference evidence="3" key="1">
    <citation type="submission" date="2022-07" db="EMBL/GenBank/DDBJ databases">
        <title>Genome Sequence of Leucocoprinus birnbaumii.</title>
        <authorList>
            <person name="Buettner E."/>
        </authorList>
    </citation>
    <scope>NUCLEOTIDE SEQUENCE</scope>
    <source>
        <strain evidence="3">VT141</strain>
    </source>
</reference>
<feature type="compositionally biased region" description="Basic residues" evidence="1">
    <location>
        <begin position="481"/>
        <end position="490"/>
    </location>
</feature>
<feature type="compositionally biased region" description="Low complexity" evidence="1">
    <location>
        <begin position="529"/>
        <end position="546"/>
    </location>
</feature>
<dbReference type="Gene3D" id="3.40.50.300">
    <property type="entry name" value="P-loop containing nucleotide triphosphate hydrolases"/>
    <property type="match status" value="1"/>
</dbReference>
<proteinExistence type="predicted"/>
<comment type="caution">
    <text evidence="3">The sequence shown here is derived from an EMBL/GenBank/DDBJ whole genome shotgun (WGS) entry which is preliminary data.</text>
</comment>
<dbReference type="Proteomes" id="UP001213000">
    <property type="component" value="Unassembled WGS sequence"/>
</dbReference>
<name>A0AAD5W5Z1_9AGAR</name>
<evidence type="ECO:0000256" key="1">
    <source>
        <dbReference type="SAM" id="MobiDB-lite"/>
    </source>
</evidence>
<gene>
    <name evidence="3" type="ORF">NP233_g93</name>
</gene>
<sequence length="546" mass="60127">MFVLARRARERASGWVGDCGDIPFYVASATLPPDLLRDVQDVLNLQDEATELILYSNDRPDINLAVRTLVAPAKSYHDLDFLFPDGFTEDSPLPTKFLIFFDDTKETIDAVHHLWSRLPTQALKNRVYWFNSIMTPQLEVEILEAFRTGEIIGLCCTDAFGTGMDVPDINSLVNTGTLPKSVTRRFKANQLLPSLSSPLLCPPPSLLPPLPSLLLPLPLLSPPPPLLLLAAPSTPAITAPSISATAATVPSTSATTPCSTSATAVPSAPSTAVNATPLVASKLKPKTLSVARKPYLKPKIVEPGNLVDRYINPTADVKCRRDVPDQYFDNKNRLTIFYPNLGRAYSVIYVKPKFTRRAYVKELIDEVKATQEFKDLRRAIFSWPQDNAPKKLSRYTIASIGAQSFLSEPMINWIIKCAYARKLTGELGPSLIDLLLKHLPLDEPEDLDELKDELSATIGDPNLISPEFFLQSIGYVQPKKQAPKRKRKPVSTKSNPPPKRQHVVKSKTEETENVKPALESPQPSTSAIPLQPQSTSPLLLAPSSAS</sequence>
<dbReference type="EMBL" id="JANIEX010000002">
    <property type="protein sequence ID" value="KAJ3576947.1"/>
    <property type="molecule type" value="Genomic_DNA"/>
</dbReference>
<protein>
    <recommendedName>
        <fullName evidence="2">Helicase C-terminal domain-containing protein</fullName>
    </recommendedName>
</protein>
<accession>A0AAD5W5Z1</accession>
<feature type="region of interest" description="Disordered" evidence="1">
    <location>
        <begin position="478"/>
        <end position="546"/>
    </location>
</feature>
<evidence type="ECO:0000313" key="3">
    <source>
        <dbReference type="EMBL" id="KAJ3576947.1"/>
    </source>
</evidence>
<dbReference type="SUPFAM" id="SSF52540">
    <property type="entry name" value="P-loop containing nucleoside triphosphate hydrolases"/>
    <property type="match status" value="1"/>
</dbReference>
<dbReference type="InterPro" id="IPR001650">
    <property type="entry name" value="Helicase_C-like"/>
</dbReference>
<dbReference type="InterPro" id="IPR027417">
    <property type="entry name" value="P-loop_NTPase"/>
</dbReference>
<dbReference type="AlphaFoldDB" id="A0AAD5W5Z1"/>
<organism evidence="3 4">
    <name type="scientific">Leucocoprinus birnbaumii</name>
    <dbReference type="NCBI Taxonomy" id="56174"/>
    <lineage>
        <taxon>Eukaryota</taxon>
        <taxon>Fungi</taxon>
        <taxon>Dikarya</taxon>
        <taxon>Basidiomycota</taxon>
        <taxon>Agaricomycotina</taxon>
        <taxon>Agaricomycetes</taxon>
        <taxon>Agaricomycetidae</taxon>
        <taxon>Agaricales</taxon>
        <taxon>Agaricineae</taxon>
        <taxon>Agaricaceae</taxon>
        <taxon>Leucocoprinus</taxon>
    </lineage>
</organism>
<feature type="domain" description="Helicase C-terminal" evidence="2">
    <location>
        <begin position="96"/>
        <end position="176"/>
    </location>
</feature>
<keyword evidence="4" id="KW-1185">Reference proteome</keyword>
<evidence type="ECO:0000259" key="2">
    <source>
        <dbReference type="Pfam" id="PF00271"/>
    </source>
</evidence>
<dbReference type="Pfam" id="PF00271">
    <property type="entry name" value="Helicase_C"/>
    <property type="match status" value="1"/>
</dbReference>
<evidence type="ECO:0000313" key="4">
    <source>
        <dbReference type="Proteomes" id="UP001213000"/>
    </source>
</evidence>